<evidence type="ECO:0000313" key="2">
    <source>
        <dbReference type="Proteomes" id="UP000095287"/>
    </source>
</evidence>
<dbReference type="WBParaSite" id="L893_g26227.t1">
    <property type="protein sequence ID" value="L893_g26227.t1"/>
    <property type="gene ID" value="L893_g26227"/>
</dbReference>
<feature type="transmembrane region" description="Helical" evidence="1">
    <location>
        <begin position="53"/>
        <end position="76"/>
    </location>
</feature>
<organism evidence="2 3">
    <name type="scientific">Steinernema glaseri</name>
    <dbReference type="NCBI Taxonomy" id="37863"/>
    <lineage>
        <taxon>Eukaryota</taxon>
        <taxon>Metazoa</taxon>
        <taxon>Ecdysozoa</taxon>
        <taxon>Nematoda</taxon>
        <taxon>Chromadorea</taxon>
        <taxon>Rhabditida</taxon>
        <taxon>Tylenchina</taxon>
        <taxon>Panagrolaimomorpha</taxon>
        <taxon>Strongyloidoidea</taxon>
        <taxon>Steinernematidae</taxon>
        <taxon>Steinernema</taxon>
    </lineage>
</organism>
<proteinExistence type="predicted"/>
<dbReference type="Proteomes" id="UP000095287">
    <property type="component" value="Unplaced"/>
</dbReference>
<keyword evidence="1" id="KW-1133">Transmembrane helix</keyword>
<name>A0A1I7ZGZ4_9BILA</name>
<dbReference type="AlphaFoldDB" id="A0A1I7ZGZ4"/>
<protein>
    <submittedName>
        <fullName evidence="3">7TM_GPCR_Srx domain-containing protein</fullName>
    </submittedName>
</protein>
<feature type="transmembrane region" description="Helical" evidence="1">
    <location>
        <begin position="12"/>
        <end position="33"/>
    </location>
</feature>
<keyword evidence="1" id="KW-0812">Transmembrane</keyword>
<evidence type="ECO:0000256" key="1">
    <source>
        <dbReference type="SAM" id="Phobius"/>
    </source>
</evidence>
<accession>A0A1I7ZGZ4</accession>
<sequence length="107" mass="11763">MANIGIIDCMFLAAILEACIMTLAQSTVAGVLFEKCRFRNGITIESHEMRILFQGLVTFVPGTTYWILSLVANWNFTDAPPALNIAFTILPRLVPVVNVCGYLLLNG</sequence>
<feature type="transmembrane region" description="Helical" evidence="1">
    <location>
        <begin position="82"/>
        <end position="105"/>
    </location>
</feature>
<keyword evidence="2" id="KW-1185">Reference proteome</keyword>
<reference evidence="3" key="1">
    <citation type="submission" date="2016-11" db="UniProtKB">
        <authorList>
            <consortium name="WormBaseParasite"/>
        </authorList>
    </citation>
    <scope>IDENTIFICATION</scope>
</reference>
<evidence type="ECO:0000313" key="3">
    <source>
        <dbReference type="WBParaSite" id="L893_g26227.t1"/>
    </source>
</evidence>
<keyword evidence="1" id="KW-0472">Membrane</keyword>